<dbReference type="InterPro" id="IPR026992">
    <property type="entry name" value="DIOX_N"/>
</dbReference>
<dbReference type="AlphaFoldDB" id="A0A8H5GVP4"/>
<dbReference type="EMBL" id="JAACJM010000007">
    <property type="protein sequence ID" value="KAF5371670.1"/>
    <property type="molecule type" value="Genomic_DNA"/>
</dbReference>
<evidence type="ECO:0000259" key="1">
    <source>
        <dbReference type="Pfam" id="PF03171"/>
    </source>
</evidence>
<evidence type="ECO:0000313" key="3">
    <source>
        <dbReference type="EMBL" id="KAF5371670.1"/>
    </source>
</evidence>
<keyword evidence="4" id="KW-1185">Reference proteome</keyword>
<gene>
    <name evidence="3" type="ORF">D9758_003536</name>
</gene>
<dbReference type="InterPro" id="IPR050231">
    <property type="entry name" value="Iron_ascorbate_oxido_reductase"/>
</dbReference>
<dbReference type="InterPro" id="IPR027443">
    <property type="entry name" value="IPNS-like_sf"/>
</dbReference>
<dbReference type="Pfam" id="PF03171">
    <property type="entry name" value="2OG-FeII_Oxy"/>
    <property type="match status" value="1"/>
</dbReference>
<reference evidence="3 4" key="1">
    <citation type="journal article" date="2020" name="ISME J.">
        <title>Uncovering the hidden diversity of litter-decomposition mechanisms in mushroom-forming fungi.</title>
        <authorList>
            <person name="Floudas D."/>
            <person name="Bentzer J."/>
            <person name="Ahren D."/>
            <person name="Johansson T."/>
            <person name="Persson P."/>
            <person name="Tunlid A."/>
        </authorList>
    </citation>
    <scope>NUCLEOTIDE SEQUENCE [LARGE SCALE GENOMIC DNA]</scope>
    <source>
        <strain evidence="3 4">CBS 291.85</strain>
    </source>
</reference>
<evidence type="ECO:0008006" key="5">
    <source>
        <dbReference type="Google" id="ProtNLM"/>
    </source>
</evidence>
<protein>
    <recommendedName>
        <fullName evidence="5">Clavaminate synthase-like protein</fullName>
    </recommendedName>
</protein>
<dbReference type="OrthoDB" id="406156at2759"/>
<dbReference type="Proteomes" id="UP000559256">
    <property type="component" value="Unassembled WGS sequence"/>
</dbReference>
<dbReference type="SUPFAM" id="SSF51197">
    <property type="entry name" value="Clavaminate synthase-like"/>
    <property type="match status" value="1"/>
</dbReference>
<dbReference type="InterPro" id="IPR044861">
    <property type="entry name" value="IPNS-like_FE2OG_OXY"/>
</dbReference>
<feature type="domain" description="Non-haem dioxygenase N-terminal" evidence="2">
    <location>
        <begin position="30"/>
        <end position="139"/>
    </location>
</feature>
<proteinExistence type="predicted"/>
<evidence type="ECO:0000313" key="4">
    <source>
        <dbReference type="Proteomes" id="UP000559256"/>
    </source>
</evidence>
<evidence type="ECO:0000259" key="2">
    <source>
        <dbReference type="Pfam" id="PF14226"/>
    </source>
</evidence>
<feature type="domain" description="Isopenicillin N synthase-like Fe(2+) 2OG dioxygenase" evidence="1">
    <location>
        <begin position="221"/>
        <end position="321"/>
    </location>
</feature>
<sequence length="405" mass="46604">MSSSTQESLTPWQFAPITRCIPEDQYTDLEVIDLSLFSLVSGDAATAQAEAQKELIKRTLNAFNTTGFIALKGHGFTHEELEEQWALGKLLFENVSEEEKHRLLANIKEGSWAGYKPQGYHKRPDGSFDCVEHYDFYPNTMLERNLPEVAKPYVKDFRKFLEHQHYVVFRKLLAVLSLGMELDQDFLWKLHHRGTDMNDGALQGGPDEEINWKHGKDDLRYVMYHPPPEEDREKKKNLWVSGHTDFGSVTFLHSQPIAGLQVLMPNGQWRYIRHYPDHLIVSLGDSMEFLTGGVLKAAPHRVIEPPEDQRHLDRLALVYFFPFLPDVKLSLIDHPSLKKLGAKDVWEEYHKLGGKVLTSTDWIDRRSKLVGTKRLEREDKDAESVLDDIHFRHHPEYAKAAAVAA</sequence>
<name>A0A8H5GVP4_9AGAR</name>
<accession>A0A8H5GVP4</accession>
<dbReference type="PANTHER" id="PTHR47990">
    <property type="entry name" value="2-OXOGLUTARATE (2OG) AND FE(II)-DEPENDENT OXYGENASE SUPERFAMILY PROTEIN-RELATED"/>
    <property type="match status" value="1"/>
</dbReference>
<dbReference type="Pfam" id="PF14226">
    <property type="entry name" value="DIOX_N"/>
    <property type="match status" value="1"/>
</dbReference>
<dbReference type="Gene3D" id="2.60.120.330">
    <property type="entry name" value="B-lactam Antibiotic, Isopenicillin N Synthase, Chain"/>
    <property type="match status" value="1"/>
</dbReference>
<organism evidence="3 4">
    <name type="scientific">Tetrapyrgos nigripes</name>
    <dbReference type="NCBI Taxonomy" id="182062"/>
    <lineage>
        <taxon>Eukaryota</taxon>
        <taxon>Fungi</taxon>
        <taxon>Dikarya</taxon>
        <taxon>Basidiomycota</taxon>
        <taxon>Agaricomycotina</taxon>
        <taxon>Agaricomycetes</taxon>
        <taxon>Agaricomycetidae</taxon>
        <taxon>Agaricales</taxon>
        <taxon>Marasmiineae</taxon>
        <taxon>Marasmiaceae</taxon>
        <taxon>Tetrapyrgos</taxon>
    </lineage>
</organism>
<comment type="caution">
    <text evidence="3">The sequence shown here is derived from an EMBL/GenBank/DDBJ whole genome shotgun (WGS) entry which is preliminary data.</text>
</comment>